<accession>A0A848LPN2</accession>
<dbReference type="EMBL" id="JABBJJ010000191">
    <property type="protein sequence ID" value="NMO19543.1"/>
    <property type="molecule type" value="Genomic_DNA"/>
</dbReference>
<sequence>MMRRARKKRWGNELARARARRLADFNERIAFASCGDSLPVHTVEGRSWAYIPIHAFADDLPLLRELDLTPGDCQNVDAYWRTEDDAYFVEVYTTTLSSRPPGLRATWWHDEAPQLHLFAVIDAPAITRRVFESVLEQFSAHDLSIPVGHMRRWPLL</sequence>
<evidence type="ECO:0000313" key="2">
    <source>
        <dbReference type="Proteomes" id="UP000518300"/>
    </source>
</evidence>
<proteinExistence type="predicted"/>
<gene>
    <name evidence="1" type="ORF">HG543_32405</name>
</gene>
<protein>
    <submittedName>
        <fullName evidence="1">Uncharacterized protein</fullName>
    </submittedName>
</protein>
<name>A0A848LPN2_9BACT</name>
<reference evidence="1 2" key="1">
    <citation type="submission" date="2020-04" db="EMBL/GenBank/DDBJ databases">
        <title>Draft genome of Pyxidicoccus fallax type strain.</title>
        <authorList>
            <person name="Whitworth D.E."/>
        </authorList>
    </citation>
    <scope>NUCLEOTIDE SEQUENCE [LARGE SCALE GENOMIC DNA]</scope>
    <source>
        <strain evidence="1 2">DSM 14698</strain>
    </source>
</reference>
<dbReference type="RefSeq" id="WP_169348789.1">
    <property type="nucleotide sequence ID" value="NZ_JABBJJ010000191.1"/>
</dbReference>
<dbReference type="Proteomes" id="UP000518300">
    <property type="component" value="Unassembled WGS sequence"/>
</dbReference>
<comment type="caution">
    <text evidence="1">The sequence shown here is derived from an EMBL/GenBank/DDBJ whole genome shotgun (WGS) entry which is preliminary data.</text>
</comment>
<dbReference type="AlphaFoldDB" id="A0A848LPN2"/>
<keyword evidence="2" id="KW-1185">Reference proteome</keyword>
<organism evidence="1 2">
    <name type="scientific">Pyxidicoccus fallax</name>
    <dbReference type="NCBI Taxonomy" id="394095"/>
    <lineage>
        <taxon>Bacteria</taxon>
        <taxon>Pseudomonadati</taxon>
        <taxon>Myxococcota</taxon>
        <taxon>Myxococcia</taxon>
        <taxon>Myxococcales</taxon>
        <taxon>Cystobacterineae</taxon>
        <taxon>Myxococcaceae</taxon>
        <taxon>Pyxidicoccus</taxon>
    </lineage>
</organism>
<evidence type="ECO:0000313" key="1">
    <source>
        <dbReference type="EMBL" id="NMO19543.1"/>
    </source>
</evidence>